<keyword evidence="13" id="KW-0539">Nucleus</keyword>
<accession>A0A8J5HB24</accession>
<dbReference type="PROSITE" id="PS51032">
    <property type="entry name" value="AP2_ERF"/>
    <property type="match status" value="1"/>
</dbReference>
<keyword evidence="20" id="KW-1185">Reference proteome</keyword>
<proteinExistence type="inferred from homology"/>
<feature type="compositionally biased region" description="Pro residues" evidence="16">
    <location>
        <begin position="380"/>
        <end position="397"/>
    </location>
</feature>
<dbReference type="InterPro" id="IPR022755">
    <property type="entry name" value="Znf_C2H2_jaz"/>
</dbReference>
<dbReference type="SUPFAM" id="SSF57667">
    <property type="entry name" value="beta-beta-alpha zinc fingers"/>
    <property type="match status" value="1"/>
</dbReference>
<evidence type="ECO:0000256" key="8">
    <source>
        <dbReference type="ARBA" id="ARBA00023015"/>
    </source>
</evidence>
<evidence type="ECO:0000256" key="11">
    <source>
        <dbReference type="ARBA" id="ARBA00023159"/>
    </source>
</evidence>
<dbReference type="GO" id="GO:0003700">
    <property type="term" value="F:DNA-binding transcription factor activity"/>
    <property type="evidence" value="ECO:0007669"/>
    <property type="project" value="InterPro"/>
</dbReference>
<comment type="caution">
    <text evidence="19">The sequence shown here is derived from an EMBL/GenBank/DDBJ whole genome shotgun (WGS) entry which is preliminary data.</text>
</comment>
<reference evidence="19 20" key="1">
    <citation type="submission" date="2020-08" db="EMBL/GenBank/DDBJ databases">
        <title>Plant Genome Project.</title>
        <authorList>
            <person name="Zhang R.-G."/>
        </authorList>
    </citation>
    <scope>NUCLEOTIDE SEQUENCE [LARGE SCALE GENOMIC DNA]</scope>
    <source>
        <tissue evidence="19">Rhizome</tissue>
    </source>
</reference>
<dbReference type="InterPro" id="IPR016177">
    <property type="entry name" value="DNA-bd_dom_sf"/>
</dbReference>
<keyword evidence="4" id="KW-0690">Ribosome biogenesis</keyword>
<evidence type="ECO:0000256" key="7">
    <source>
        <dbReference type="ARBA" id="ARBA00022833"/>
    </source>
</evidence>
<dbReference type="InterPro" id="IPR036236">
    <property type="entry name" value="Znf_C2H2_sf"/>
</dbReference>
<dbReference type="FunFam" id="3.30.730.10:FF:000001">
    <property type="entry name" value="Ethylene-responsive transcription factor 2"/>
    <property type="match status" value="1"/>
</dbReference>
<evidence type="ECO:0000256" key="3">
    <source>
        <dbReference type="ARBA" id="ARBA00022490"/>
    </source>
</evidence>
<evidence type="ECO:0000259" key="18">
    <source>
        <dbReference type="PROSITE" id="PS51032"/>
    </source>
</evidence>
<evidence type="ECO:0000256" key="5">
    <source>
        <dbReference type="ARBA" id="ARBA00022723"/>
    </source>
</evidence>
<dbReference type="GO" id="GO:0008270">
    <property type="term" value="F:zinc ion binding"/>
    <property type="evidence" value="ECO:0007669"/>
    <property type="project" value="UniProtKB-KW"/>
</dbReference>
<evidence type="ECO:0000256" key="14">
    <source>
        <dbReference type="ARBA" id="ARBA00024343"/>
    </source>
</evidence>
<keyword evidence="17" id="KW-1133">Transmembrane helix</keyword>
<feature type="region of interest" description="Disordered" evidence="16">
    <location>
        <begin position="508"/>
        <end position="541"/>
    </location>
</feature>
<dbReference type="GO" id="GO:0000976">
    <property type="term" value="F:transcription cis-regulatory region binding"/>
    <property type="evidence" value="ECO:0007669"/>
    <property type="project" value="TreeGrafter"/>
</dbReference>
<comment type="similarity">
    <text evidence="14">Belongs to the AP2/ERF transcription factor family. ERF subfamily.</text>
</comment>
<dbReference type="GO" id="GO:0042254">
    <property type="term" value="P:ribosome biogenesis"/>
    <property type="evidence" value="ECO:0007669"/>
    <property type="project" value="UniProtKB-KW"/>
</dbReference>
<evidence type="ECO:0000256" key="6">
    <source>
        <dbReference type="ARBA" id="ARBA00022771"/>
    </source>
</evidence>
<dbReference type="GO" id="GO:0005737">
    <property type="term" value="C:cytoplasm"/>
    <property type="evidence" value="ECO:0007669"/>
    <property type="project" value="UniProtKB-SubCell"/>
</dbReference>
<keyword evidence="8" id="KW-0805">Transcription regulation</keyword>
<gene>
    <name evidence="19" type="ORF">ZIOFF_021180</name>
</gene>
<feature type="region of interest" description="Disordered" evidence="16">
    <location>
        <begin position="380"/>
        <end position="402"/>
    </location>
</feature>
<dbReference type="GO" id="GO:0005634">
    <property type="term" value="C:nucleus"/>
    <property type="evidence" value="ECO:0007669"/>
    <property type="project" value="UniProtKB-SubCell"/>
</dbReference>
<keyword evidence="3" id="KW-0963">Cytoplasm</keyword>
<dbReference type="PRINTS" id="PR00367">
    <property type="entry name" value="ETHRSPELEMNT"/>
</dbReference>
<keyword evidence="10" id="KW-0238">DNA-binding</keyword>
<keyword evidence="12" id="KW-0804">Transcription</keyword>
<keyword evidence="5" id="KW-0479">Metal-binding</keyword>
<feature type="transmembrane region" description="Helical" evidence="17">
    <location>
        <begin position="119"/>
        <end position="140"/>
    </location>
</feature>
<feature type="compositionally biased region" description="Low complexity" evidence="16">
    <location>
        <begin position="519"/>
        <end position="540"/>
    </location>
</feature>
<dbReference type="Gene3D" id="3.30.730.10">
    <property type="entry name" value="AP2/ERF domain"/>
    <property type="match status" value="1"/>
</dbReference>
<dbReference type="FunFam" id="3.30.160.60:FF:000299">
    <property type="entry name" value="Zinc finger protein 593"/>
    <property type="match status" value="1"/>
</dbReference>
<dbReference type="InterPro" id="IPR036955">
    <property type="entry name" value="AP2/ERF_dom_sf"/>
</dbReference>
<evidence type="ECO:0000256" key="2">
    <source>
        <dbReference type="ARBA" id="ARBA00004496"/>
    </source>
</evidence>
<keyword evidence="11" id="KW-0010">Activator</keyword>
<evidence type="ECO:0000256" key="15">
    <source>
        <dbReference type="ARBA" id="ARBA00038064"/>
    </source>
</evidence>
<dbReference type="GO" id="GO:0043021">
    <property type="term" value="F:ribonucleoprotein complex binding"/>
    <property type="evidence" value="ECO:0007669"/>
    <property type="project" value="UniProtKB-ARBA"/>
</dbReference>
<keyword evidence="9" id="KW-0346">Stress response</keyword>
<evidence type="ECO:0000256" key="16">
    <source>
        <dbReference type="SAM" id="MobiDB-lite"/>
    </source>
</evidence>
<sequence length="621" mass="69950">MKLLVIKRHGFLFLTLVLNFPWPWFIFFDAAIVVHVVEQYFILYYNWCGKLDWMLAALSCRVRHFVIFSWQRCGDVSVWRVLAFYLAVIIIMLEILMLFGVLRSGDSVTAFKCWRELRVLIAICGAKGLLKISVLLVVSYGHPLSLWILVFLNLHEAIGILLAFVVVTDDCARFGLEWHALAFPYVLGTYRELTDGGKRQVFKGKWLKTLLGSETLVSSVAVVDQAKKKKYPEVMGGKCLSRKVKKRRYSHKTALFNELLKQAEEAAAEKTLPLDEDLPGMGQFYCLHCDRYFASEDVRQGHFSSKRHKKRAKEMMRPAPHTQLDAELAAGMGMPDNGPNLMTMVDVTAYLTRSLNLRVISCRLGGPIRRLVEPTSLPRWPSPPTSCPPHHPPPPPISSSLHYHHNHHRVAITMSTVEMEQQRSAKKRCPLRRSRKGCMKGKGGPENQACAFRGVRQRTWGKWVAEIREPNRGARLWLGTFPTSLDAARAYDTAARSLYGDCARLNLSSSPSPSPSPPNLSSSSTSNLSNFSTTTTDDSSQVCVSAESTTPMIAGDILYGASLRLDDFEDYVSSLPKPEDFGLEAFHDVPLLGDECFGFWPPSEQEQDAMAKFESLRSPWM</sequence>
<dbReference type="SMART" id="SM00451">
    <property type="entry name" value="ZnF_U1"/>
    <property type="match status" value="1"/>
</dbReference>
<comment type="subcellular location">
    <subcellularLocation>
        <location evidence="2">Cytoplasm</location>
    </subcellularLocation>
    <subcellularLocation>
        <location evidence="1">Nucleus</location>
    </subcellularLocation>
</comment>
<protein>
    <recommendedName>
        <fullName evidence="18">AP2/ERF domain-containing protein</fullName>
    </recommendedName>
</protein>
<feature type="region of interest" description="Disordered" evidence="16">
    <location>
        <begin position="423"/>
        <end position="445"/>
    </location>
</feature>
<dbReference type="PANTHER" id="PTHR31241:SF62">
    <property type="entry name" value="DEHYDRATION-RESPONSIVE ELEMENT-BINDING PROTEIN 2D"/>
    <property type="match status" value="1"/>
</dbReference>
<keyword evidence="6" id="KW-0863">Zinc-finger</keyword>
<dbReference type="InterPro" id="IPR003604">
    <property type="entry name" value="Matrin/U1-like-C_Znf_C2H2"/>
</dbReference>
<dbReference type="CDD" id="cd00018">
    <property type="entry name" value="AP2"/>
    <property type="match status" value="1"/>
</dbReference>
<evidence type="ECO:0000256" key="4">
    <source>
        <dbReference type="ARBA" id="ARBA00022517"/>
    </source>
</evidence>
<dbReference type="AlphaFoldDB" id="A0A8J5HB24"/>
<evidence type="ECO:0000313" key="19">
    <source>
        <dbReference type="EMBL" id="KAG6517782.1"/>
    </source>
</evidence>
<keyword evidence="17" id="KW-0472">Membrane</keyword>
<dbReference type="InterPro" id="IPR013087">
    <property type="entry name" value="Znf_C2H2_type"/>
</dbReference>
<comment type="similarity">
    <text evidence="15">Belongs to the ZNF593/BUD20 C2H2-type zinc-finger protein family.</text>
</comment>
<evidence type="ECO:0000256" key="1">
    <source>
        <dbReference type="ARBA" id="ARBA00004123"/>
    </source>
</evidence>
<dbReference type="Pfam" id="PF00847">
    <property type="entry name" value="AP2"/>
    <property type="match status" value="1"/>
</dbReference>
<evidence type="ECO:0000256" key="10">
    <source>
        <dbReference type="ARBA" id="ARBA00023125"/>
    </source>
</evidence>
<feature type="transmembrane region" description="Helical" evidence="17">
    <location>
        <begin position="78"/>
        <end position="99"/>
    </location>
</feature>
<dbReference type="Pfam" id="PF12171">
    <property type="entry name" value="zf-C2H2_jaz"/>
    <property type="match status" value="1"/>
</dbReference>
<dbReference type="InterPro" id="IPR001471">
    <property type="entry name" value="AP2/ERF_dom"/>
</dbReference>
<dbReference type="PANTHER" id="PTHR31241">
    <property type="entry name" value="DEHYDRATION-RESPONSIVE ELEMENT-BINDING PROTEIN 2C"/>
    <property type="match status" value="1"/>
</dbReference>
<evidence type="ECO:0000313" key="20">
    <source>
        <dbReference type="Proteomes" id="UP000734854"/>
    </source>
</evidence>
<dbReference type="PROSITE" id="PS00028">
    <property type="entry name" value="ZINC_FINGER_C2H2_1"/>
    <property type="match status" value="1"/>
</dbReference>
<feature type="transmembrane region" description="Helical" evidence="17">
    <location>
        <begin position="12"/>
        <end position="37"/>
    </location>
</feature>
<dbReference type="GO" id="GO:0006950">
    <property type="term" value="P:response to stress"/>
    <property type="evidence" value="ECO:0007669"/>
    <property type="project" value="TreeGrafter"/>
</dbReference>
<dbReference type="SMART" id="SM00380">
    <property type="entry name" value="AP2"/>
    <property type="match status" value="1"/>
</dbReference>
<feature type="transmembrane region" description="Helical" evidence="17">
    <location>
        <begin position="146"/>
        <end position="167"/>
    </location>
</feature>
<dbReference type="Proteomes" id="UP000734854">
    <property type="component" value="Unassembled WGS sequence"/>
</dbReference>
<evidence type="ECO:0000256" key="17">
    <source>
        <dbReference type="SAM" id="Phobius"/>
    </source>
</evidence>
<name>A0A8J5HB24_ZINOF</name>
<organism evidence="19 20">
    <name type="scientific">Zingiber officinale</name>
    <name type="common">Ginger</name>
    <name type="synonym">Amomum zingiber</name>
    <dbReference type="NCBI Taxonomy" id="94328"/>
    <lineage>
        <taxon>Eukaryota</taxon>
        <taxon>Viridiplantae</taxon>
        <taxon>Streptophyta</taxon>
        <taxon>Embryophyta</taxon>
        <taxon>Tracheophyta</taxon>
        <taxon>Spermatophyta</taxon>
        <taxon>Magnoliopsida</taxon>
        <taxon>Liliopsida</taxon>
        <taxon>Zingiberales</taxon>
        <taxon>Zingiberaceae</taxon>
        <taxon>Zingiber</taxon>
    </lineage>
</organism>
<dbReference type="SUPFAM" id="SSF54171">
    <property type="entry name" value="DNA-binding domain"/>
    <property type="match status" value="1"/>
</dbReference>
<evidence type="ECO:0000256" key="13">
    <source>
        <dbReference type="ARBA" id="ARBA00023242"/>
    </source>
</evidence>
<dbReference type="Gene3D" id="3.30.160.60">
    <property type="entry name" value="Classic Zinc Finger"/>
    <property type="match status" value="1"/>
</dbReference>
<feature type="domain" description="AP2/ERF" evidence="18">
    <location>
        <begin position="451"/>
        <end position="508"/>
    </location>
</feature>
<evidence type="ECO:0000256" key="9">
    <source>
        <dbReference type="ARBA" id="ARBA00023016"/>
    </source>
</evidence>
<evidence type="ECO:0000256" key="12">
    <source>
        <dbReference type="ARBA" id="ARBA00023163"/>
    </source>
</evidence>
<keyword evidence="7" id="KW-0862">Zinc</keyword>
<dbReference type="EMBL" id="JACMSC010000006">
    <property type="protein sequence ID" value="KAG6517782.1"/>
    <property type="molecule type" value="Genomic_DNA"/>
</dbReference>
<feature type="compositionally biased region" description="Basic residues" evidence="16">
    <location>
        <begin position="424"/>
        <end position="439"/>
    </location>
</feature>
<dbReference type="GO" id="GO:0045893">
    <property type="term" value="P:positive regulation of DNA-templated transcription"/>
    <property type="evidence" value="ECO:0007669"/>
    <property type="project" value="TreeGrafter"/>
</dbReference>
<keyword evidence="17" id="KW-0812">Transmembrane</keyword>